<dbReference type="AlphaFoldDB" id="A0A914H477"/>
<evidence type="ECO:0000313" key="1">
    <source>
        <dbReference type="Proteomes" id="UP000887572"/>
    </source>
</evidence>
<reference evidence="2" key="1">
    <citation type="submission" date="2022-11" db="UniProtKB">
        <authorList>
            <consortium name="WormBaseParasite"/>
        </authorList>
    </citation>
    <scope>IDENTIFICATION</scope>
</reference>
<sequence>MAKTFDTIKIALTKRRRGSTVMPIVNSGQHQVAIIPFVKQRPFVKRDDTTIDSNNVRTMMSAITIGNTELG</sequence>
<dbReference type="Proteomes" id="UP000887572">
    <property type="component" value="Unplaced"/>
</dbReference>
<proteinExistence type="predicted"/>
<organism evidence="1 2">
    <name type="scientific">Globodera rostochiensis</name>
    <name type="common">Golden nematode worm</name>
    <name type="synonym">Heterodera rostochiensis</name>
    <dbReference type="NCBI Taxonomy" id="31243"/>
    <lineage>
        <taxon>Eukaryota</taxon>
        <taxon>Metazoa</taxon>
        <taxon>Ecdysozoa</taxon>
        <taxon>Nematoda</taxon>
        <taxon>Chromadorea</taxon>
        <taxon>Rhabditida</taxon>
        <taxon>Tylenchina</taxon>
        <taxon>Tylenchomorpha</taxon>
        <taxon>Tylenchoidea</taxon>
        <taxon>Heteroderidae</taxon>
        <taxon>Heteroderinae</taxon>
        <taxon>Globodera</taxon>
    </lineage>
</organism>
<dbReference type="WBParaSite" id="Gr19_v10_g13693.t1">
    <property type="protein sequence ID" value="Gr19_v10_g13693.t1"/>
    <property type="gene ID" value="Gr19_v10_g13693"/>
</dbReference>
<protein>
    <submittedName>
        <fullName evidence="2">Uncharacterized protein</fullName>
    </submittedName>
</protein>
<accession>A0A914H477</accession>
<keyword evidence="1" id="KW-1185">Reference proteome</keyword>
<evidence type="ECO:0000313" key="2">
    <source>
        <dbReference type="WBParaSite" id="Gr19_v10_g13693.t1"/>
    </source>
</evidence>
<name>A0A914H477_GLORO</name>